<dbReference type="RefSeq" id="WP_235011654.1">
    <property type="nucleotide sequence ID" value="NZ_FNVA01000006.1"/>
</dbReference>
<evidence type="ECO:0000256" key="2">
    <source>
        <dbReference type="ARBA" id="ARBA00022737"/>
    </source>
</evidence>
<reference evidence="5 6" key="1">
    <citation type="submission" date="2016-10" db="EMBL/GenBank/DDBJ databases">
        <authorList>
            <person name="de Groot N.N."/>
        </authorList>
    </citation>
    <scope>NUCLEOTIDE SEQUENCE [LARGE SCALE GENOMIC DNA]</scope>
    <source>
        <strain evidence="5 6">DSM 22489</strain>
    </source>
</reference>
<dbReference type="Proteomes" id="UP000236728">
    <property type="component" value="Unassembled WGS sequence"/>
</dbReference>
<evidence type="ECO:0000313" key="6">
    <source>
        <dbReference type="Proteomes" id="UP000236728"/>
    </source>
</evidence>
<evidence type="ECO:0000256" key="3">
    <source>
        <dbReference type="ARBA" id="ARBA00023315"/>
    </source>
</evidence>
<keyword evidence="6" id="KW-1185">Reference proteome</keyword>
<sequence length="185" mass="20449">MSIFRQIRSDWIAHQRDWSRHGFWALMVYRFGNWRYGIRPRALRMPFSFAYRVLHFISISLCGIELPCEVKLGDRFVIEHVGGIVISGDAVFGEDCVIRNGVTVGLRHRGQRGSPCIGDRVDIGAGAKLLGPIRIGNDVAIGANAVVLCDVPDGCVAVGIPARILSRRSHDVPTVEAGMEDLVLR</sequence>
<dbReference type="InterPro" id="IPR011004">
    <property type="entry name" value="Trimer_LpxA-like_sf"/>
</dbReference>
<evidence type="ECO:0000313" key="5">
    <source>
        <dbReference type="EMBL" id="SEG52476.1"/>
    </source>
</evidence>
<keyword evidence="2" id="KW-0677">Repeat</keyword>
<comment type="similarity">
    <text evidence="4">Belongs to the transferase hexapeptide repeat family.</text>
</comment>
<dbReference type="SUPFAM" id="SSF51161">
    <property type="entry name" value="Trimeric LpxA-like enzymes"/>
    <property type="match status" value="1"/>
</dbReference>
<dbReference type="InterPro" id="IPR018357">
    <property type="entry name" value="Hexapep_transf_CS"/>
</dbReference>
<keyword evidence="1 4" id="KW-0808">Transferase</keyword>
<dbReference type="Gene3D" id="2.160.10.10">
    <property type="entry name" value="Hexapeptide repeat proteins"/>
    <property type="match status" value="1"/>
</dbReference>
<dbReference type="InterPro" id="IPR045304">
    <property type="entry name" value="LbH_SAT"/>
</dbReference>
<gene>
    <name evidence="5" type="ORF">SAMN05421819_3299</name>
</gene>
<name>A0A1H6AXE2_9BACT</name>
<proteinExistence type="inferred from homology"/>
<dbReference type="EMBL" id="FNVA01000006">
    <property type="protein sequence ID" value="SEG52476.1"/>
    <property type="molecule type" value="Genomic_DNA"/>
</dbReference>
<dbReference type="AlphaFoldDB" id="A0A1H6AXE2"/>
<protein>
    <recommendedName>
        <fullName evidence="4">Serine acetyltransferase</fullName>
        <ecNumber evidence="4">2.3.1.30</ecNumber>
    </recommendedName>
</protein>
<comment type="catalytic activity">
    <reaction evidence="4">
        <text>L-serine + acetyl-CoA = O-acetyl-L-serine + CoA</text>
        <dbReference type="Rhea" id="RHEA:24560"/>
        <dbReference type="ChEBI" id="CHEBI:33384"/>
        <dbReference type="ChEBI" id="CHEBI:57287"/>
        <dbReference type="ChEBI" id="CHEBI:57288"/>
        <dbReference type="ChEBI" id="CHEBI:58340"/>
        <dbReference type="EC" id="2.3.1.30"/>
    </reaction>
</comment>
<evidence type="ECO:0000256" key="1">
    <source>
        <dbReference type="ARBA" id="ARBA00022679"/>
    </source>
</evidence>
<dbReference type="GO" id="GO:0009001">
    <property type="term" value="F:serine O-acetyltransferase activity"/>
    <property type="evidence" value="ECO:0007669"/>
    <property type="project" value="UniProtKB-EC"/>
</dbReference>
<dbReference type="InterPro" id="IPR005881">
    <property type="entry name" value="Ser_O-AcTrfase"/>
</dbReference>
<dbReference type="GO" id="GO:0005737">
    <property type="term" value="C:cytoplasm"/>
    <property type="evidence" value="ECO:0007669"/>
    <property type="project" value="InterPro"/>
</dbReference>
<dbReference type="GO" id="GO:0006535">
    <property type="term" value="P:cysteine biosynthetic process from serine"/>
    <property type="evidence" value="ECO:0007669"/>
    <property type="project" value="InterPro"/>
</dbReference>
<organism evidence="5 6">
    <name type="scientific">Bryocella elongata</name>
    <dbReference type="NCBI Taxonomy" id="863522"/>
    <lineage>
        <taxon>Bacteria</taxon>
        <taxon>Pseudomonadati</taxon>
        <taxon>Acidobacteriota</taxon>
        <taxon>Terriglobia</taxon>
        <taxon>Terriglobales</taxon>
        <taxon>Acidobacteriaceae</taxon>
        <taxon>Bryocella</taxon>
    </lineage>
</organism>
<keyword evidence="3 4" id="KW-0012">Acyltransferase</keyword>
<evidence type="ECO:0000256" key="4">
    <source>
        <dbReference type="PIRNR" id="PIRNR000441"/>
    </source>
</evidence>
<dbReference type="EC" id="2.3.1.30" evidence="4"/>
<accession>A0A1H6AXE2</accession>
<dbReference type="PROSITE" id="PS00101">
    <property type="entry name" value="HEXAPEP_TRANSFERASES"/>
    <property type="match status" value="1"/>
</dbReference>
<dbReference type="PIRSF" id="PIRSF000441">
    <property type="entry name" value="CysE"/>
    <property type="match status" value="1"/>
</dbReference>
<dbReference type="PANTHER" id="PTHR42811">
    <property type="entry name" value="SERINE ACETYLTRANSFERASE"/>
    <property type="match status" value="1"/>
</dbReference>
<dbReference type="CDD" id="cd03354">
    <property type="entry name" value="LbH_SAT"/>
    <property type="match status" value="1"/>
</dbReference>